<evidence type="ECO:0000256" key="1">
    <source>
        <dbReference type="ARBA" id="ARBA00007169"/>
    </source>
</evidence>
<dbReference type="Gene3D" id="3.40.50.1820">
    <property type="entry name" value="alpha/beta hydrolase"/>
    <property type="match status" value="1"/>
</dbReference>
<dbReference type="PANTHER" id="PTHR11487:SF0">
    <property type="entry name" value="S-ACYL FATTY ACID SYNTHASE THIOESTERASE, MEDIUM CHAIN"/>
    <property type="match status" value="1"/>
</dbReference>
<dbReference type="SUPFAM" id="SSF53474">
    <property type="entry name" value="alpha/beta-Hydrolases"/>
    <property type="match status" value="1"/>
</dbReference>
<sequence>MKPVRLYCVPHAGSTSAVYRPWQRVAPPSWQVAGLDLPGRGTRARERKIEDYRSLVKVLAEHVTTDLTRAGETGKPPRYALFGHSFGAMLALAVAGQVAAVLGEPPVCAVLSAALPPRLQPRVDEVASLDDDALIDKVVADGGTAPELLSSRGMTGYLVRLLREDLVLRQQFREDLLLRVDFPLVLVVGRDDPYVSPEQMWLWAEHTSATSRRVELPGGHFAAMRAPQDIIAIVGEETGS</sequence>
<dbReference type="InterPro" id="IPR029058">
    <property type="entry name" value="AB_hydrolase_fold"/>
</dbReference>
<organism evidence="3 4">
    <name type="scientific">Amycolatopsis albispora</name>
    <dbReference type="NCBI Taxonomy" id="1804986"/>
    <lineage>
        <taxon>Bacteria</taxon>
        <taxon>Bacillati</taxon>
        <taxon>Actinomycetota</taxon>
        <taxon>Actinomycetes</taxon>
        <taxon>Pseudonocardiales</taxon>
        <taxon>Pseudonocardiaceae</taxon>
        <taxon>Amycolatopsis</taxon>
    </lineage>
</organism>
<dbReference type="InterPro" id="IPR012223">
    <property type="entry name" value="TEII"/>
</dbReference>
<dbReference type="GO" id="GO:0008610">
    <property type="term" value="P:lipid biosynthetic process"/>
    <property type="evidence" value="ECO:0007669"/>
    <property type="project" value="TreeGrafter"/>
</dbReference>
<name>A0A344L007_9PSEU</name>
<accession>A0A344L007</accession>
<dbReference type="EMBL" id="CP015163">
    <property type="protein sequence ID" value="AXB41381.1"/>
    <property type="molecule type" value="Genomic_DNA"/>
</dbReference>
<evidence type="ECO:0000313" key="4">
    <source>
        <dbReference type="Proteomes" id="UP000250434"/>
    </source>
</evidence>
<comment type="similarity">
    <text evidence="1">Belongs to the thioesterase family.</text>
</comment>
<gene>
    <name evidence="3" type="ORF">A4R43_01620</name>
</gene>
<proteinExistence type="inferred from homology"/>
<dbReference type="Pfam" id="PF00975">
    <property type="entry name" value="Thioesterase"/>
    <property type="match status" value="1"/>
</dbReference>
<evidence type="ECO:0000259" key="2">
    <source>
        <dbReference type="Pfam" id="PF00975"/>
    </source>
</evidence>
<dbReference type="InterPro" id="IPR001031">
    <property type="entry name" value="Thioesterase"/>
</dbReference>
<protein>
    <recommendedName>
        <fullName evidence="2">Thioesterase domain-containing protein</fullName>
    </recommendedName>
</protein>
<dbReference type="AlphaFoldDB" id="A0A344L007"/>
<reference evidence="3 4" key="1">
    <citation type="submission" date="2016-04" db="EMBL/GenBank/DDBJ databases">
        <title>Complete genome sequence and analysis of deep-sea sediment isolate, Amycolatopsis sp. WP1.</title>
        <authorList>
            <person name="Wang H."/>
            <person name="Chen S."/>
            <person name="Wu Q."/>
        </authorList>
    </citation>
    <scope>NUCLEOTIDE SEQUENCE [LARGE SCALE GENOMIC DNA]</scope>
    <source>
        <strain evidence="3 4">WP1</strain>
    </source>
</reference>
<dbReference type="PANTHER" id="PTHR11487">
    <property type="entry name" value="THIOESTERASE"/>
    <property type="match status" value="1"/>
</dbReference>
<dbReference type="Proteomes" id="UP000250434">
    <property type="component" value="Chromosome"/>
</dbReference>
<dbReference type="RefSeq" id="WP_113690637.1">
    <property type="nucleotide sequence ID" value="NZ_CP015163.1"/>
</dbReference>
<evidence type="ECO:0000313" key="3">
    <source>
        <dbReference type="EMBL" id="AXB41381.1"/>
    </source>
</evidence>
<keyword evidence="4" id="KW-1185">Reference proteome</keyword>
<dbReference type="OrthoDB" id="8480037at2"/>
<feature type="domain" description="Thioesterase" evidence="2">
    <location>
        <begin position="5"/>
        <end position="232"/>
    </location>
</feature>
<dbReference type="KEGG" id="aab:A4R43_01620"/>